<dbReference type="Proteomes" id="UP001172681">
    <property type="component" value="Unassembled WGS sequence"/>
</dbReference>
<reference evidence="6" key="1">
    <citation type="submission" date="2022-10" db="EMBL/GenBank/DDBJ databases">
        <title>Culturing micro-colonial fungi from biological soil crusts in the Mojave desert and describing Neophaeococcomyces mojavensis, and introducing the new genera and species Taxawa tesnikishii.</title>
        <authorList>
            <person name="Kurbessoian T."/>
            <person name="Stajich J.E."/>
        </authorList>
    </citation>
    <scope>NUCLEOTIDE SEQUENCE</scope>
    <source>
        <strain evidence="6">TK_35</strain>
    </source>
</reference>
<dbReference type="GO" id="GO:0071949">
    <property type="term" value="F:FAD binding"/>
    <property type="evidence" value="ECO:0007669"/>
    <property type="project" value="InterPro"/>
</dbReference>
<dbReference type="SUPFAM" id="SSF51905">
    <property type="entry name" value="FAD/NAD(P)-binding domain"/>
    <property type="match status" value="1"/>
</dbReference>
<dbReference type="EMBL" id="JAPDRN010000081">
    <property type="protein sequence ID" value="KAJ9626695.1"/>
    <property type="molecule type" value="Genomic_DNA"/>
</dbReference>
<evidence type="ECO:0000256" key="2">
    <source>
        <dbReference type="ARBA" id="ARBA00022630"/>
    </source>
</evidence>
<comment type="caution">
    <text evidence="6">The sequence shown here is derived from an EMBL/GenBank/DDBJ whole genome shotgun (WGS) entry which is preliminary data.</text>
</comment>
<evidence type="ECO:0000259" key="5">
    <source>
        <dbReference type="Pfam" id="PF01494"/>
    </source>
</evidence>
<sequence length="423" mass="46950">MATTKPIIIIGFGPVGSLLSLLLAQKGIPSTVLEILPSYPDEPRAVGLFGPSHFVFQDAGIYDEVARQADSATGLCYRKRAVDDGKGSQRFGDIIAAAVLVDGTSGPPKPGDHYFLLPQAKLVTICAAKLKSDPTLDSLVDVKLGFKFLSSRETENGVEVTAESVDGTTHVFEGSYLVAADGSRSSVRKQLGLKLYGYSWPERLIASDLIRTVDHVDKLPGIIVVDQVYWGVVTPLEPITPGKPGLWRVSVAITDSSIPYEKLDDEEFVVEQIRRQLDGPKDQPFHLIRHRPYKMHQLLCSTMRKGRTFLSGDAAHINNPIGGLGLNTGILDADALAQTFVRVLKEGSPESLFDRYSLERRRVFQTIVDPISTANKRRIHDSHPDTVAKEDWFYASINNKEDPTEKFQHFEWMKGWRTDMSRF</sequence>
<dbReference type="InterPro" id="IPR036188">
    <property type="entry name" value="FAD/NAD-bd_sf"/>
</dbReference>
<keyword evidence="7" id="KW-1185">Reference proteome</keyword>
<keyword evidence="4" id="KW-0560">Oxidoreductase</keyword>
<evidence type="ECO:0000256" key="3">
    <source>
        <dbReference type="ARBA" id="ARBA00022827"/>
    </source>
</evidence>
<name>A0AA39CT81_9EURO</name>
<dbReference type="Gene3D" id="3.50.50.60">
    <property type="entry name" value="FAD/NAD(P)-binding domain"/>
    <property type="match status" value="1"/>
</dbReference>
<dbReference type="PANTHER" id="PTHR43004:SF19">
    <property type="entry name" value="BINDING MONOOXYGENASE, PUTATIVE (JCVI)-RELATED"/>
    <property type="match status" value="1"/>
</dbReference>
<keyword evidence="2" id="KW-0285">Flavoprotein</keyword>
<feature type="domain" description="FAD-binding" evidence="5">
    <location>
        <begin position="6"/>
        <end position="369"/>
    </location>
</feature>
<evidence type="ECO:0000256" key="4">
    <source>
        <dbReference type="ARBA" id="ARBA00023002"/>
    </source>
</evidence>
<protein>
    <recommendedName>
        <fullName evidence="5">FAD-binding domain-containing protein</fullName>
    </recommendedName>
</protein>
<evidence type="ECO:0000256" key="1">
    <source>
        <dbReference type="ARBA" id="ARBA00001974"/>
    </source>
</evidence>
<dbReference type="PANTHER" id="PTHR43004">
    <property type="entry name" value="TRK SYSTEM POTASSIUM UPTAKE PROTEIN"/>
    <property type="match status" value="1"/>
</dbReference>
<comment type="cofactor">
    <cofactor evidence="1">
        <name>FAD</name>
        <dbReference type="ChEBI" id="CHEBI:57692"/>
    </cofactor>
</comment>
<organism evidence="6 7">
    <name type="scientific">Knufia peltigerae</name>
    <dbReference type="NCBI Taxonomy" id="1002370"/>
    <lineage>
        <taxon>Eukaryota</taxon>
        <taxon>Fungi</taxon>
        <taxon>Dikarya</taxon>
        <taxon>Ascomycota</taxon>
        <taxon>Pezizomycotina</taxon>
        <taxon>Eurotiomycetes</taxon>
        <taxon>Chaetothyriomycetidae</taxon>
        <taxon>Chaetothyriales</taxon>
        <taxon>Trichomeriaceae</taxon>
        <taxon>Knufia</taxon>
    </lineage>
</organism>
<gene>
    <name evidence="6" type="ORF">H2204_009965</name>
</gene>
<dbReference type="Gene3D" id="3.30.9.10">
    <property type="entry name" value="D-Amino Acid Oxidase, subunit A, domain 2"/>
    <property type="match status" value="1"/>
</dbReference>
<dbReference type="InterPro" id="IPR002938">
    <property type="entry name" value="FAD-bd"/>
</dbReference>
<evidence type="ECO:0000313" key="6">
    <source>
        <dbReference type="EMBL" id="KAJ9626695.1"/>
    </source>
</evidence>
<dbReference type="GO" id="GO:0016709">
    <property type="term" value="F:oxidoreductase activity, acting on paired donors, with incorporation or reduction of molecular oxygen, NAD(P)H as one donor, and incorporation of one atom of oxygen"/>
    <property type="evidence" value="ECO:0007669"/>
    <property type="project" value="UniProtKB-ARBA"/>
</dbReference>
<dbReference type="Pfam" id="PF01494">
    <property type="entry name" value="FAD_binding_3"/>
    <property type="match status" value="1"/>
</dbReference>
<dbReference type="AlphaFoldDB" id="A0AA39CT81"/>
<dbReference type="InterPro" id="IPR050641">
    <property type="entry name" value="RIFMO-like"/>
</dbReference>
<evidence type="ECO:0000313" key="7">
    <source>
        <dbReference type="Proteomes" id="UP001172681"/>
    </source>
</evidence>
<keyword evidence="3" id="KW-0274">FAD</keyword>
<dbReference type="PRINTS" id="PR00420">
    <property type="entry name" value="RNGMNOXGNASE"/>
</dbReference>
<accession>A0AA39CT81</accession>
<proteinExistence type="predicted"/>